<dbReference type="HOGENOM" id="CLU_085376_5_2_11"/>
<dbReference type="InterPro" id="IPR010982">
    <property type="entry name" value="Lambda_DNA-bd_dom_sf"/>
</dbReference>
<evidence type="ECO:0000256" key="1">
    <source>
        <dbReference type="ARBA" id="ARBA00023125"/>
    </source>
</evidence>
<reference evidence="3 4" key="1">
    <citation type="journal article" date="2010" name="Cell Res.">
        <title>Complete genome sequence of the rifamycin SV-producing Amycolatopsis mediterranei U32 revealed its genetic characteristics in phylogeny and metabolism.</title>
        <authorList>
            <person name="Zhao W."/>
            <person name="Zhong Y."/>
            <person name="Yuan H."/>
            <person name="Wang J."/>
            <person name="Zheng H."/>
            <person name="Wang Y."/>
            <person name="Cen X."/>
            <person name="Xu F."/>
            <person name="Bai J."/>
            <person name="Han X."/>
            <person name="Lu G."/>
            <person name="Zhu Y."/>
            <person name="Shao Z."/>
            <person name="Yan H."/>
            <person name="Li C."/>
            <person name="Peng N."/>
            <person name="Zhang Z."/>
            <person name="Zhang Y."/>
            <person name="Lin W."/>
            <person name="Fan Y."/>
            <person name="Qin Z."/>
            <person name="Hu Y."/>
            <person name="Zhu B."/>
            <person name="Wang S."/>
            <person name="Ding X."/>
            <person name="Zhao G.P."/>
        </authorList>
    </citation>
    <scope>NUCLEOTIDE SEQUENCE [LARGE SCALE GENOMIC DNA]</scope>
    <source>
        <strain evidence="4">U-32</strain>
    </source>
</reference>
<dbReference type="Gene3D" id="2.60.120.10">
    <property type="entry name" value="Jelly Rolls"/>
    <property type="match status" value="1"/>
</dbReference>
<dbReference type="PATRIC" id="fig|749927.5.peg.5499"/>
<dbReference type="PANTHER" id="PTHR46797">
    <property type="entry name" value="HTH-TYPE TRANSCRIPTIONAL REGULATOR"/>
    <property type="match status" value="1"/>
</dbReference>
<dbReference type="SMART" id="SM00530">
    <property type="entry name" value="HTH_XRE"/>
    <property type="match status" value="1"/>
</dbReference>
<dbReference type="SUPFAM" id="SSF47413">
    <property type="entry name" value="lambda repressor-like DNA-binding domains"/>
    <property type="match status" value="1"/>
</dbReference>
<organism evidence="3 4">
    <name type="scientific">Amycolatopsis mediterranei (strain U-32)</name>
    <dbReference type="NCBI Taxonomy" id="749927"/>
    <lineage>
        <taxon>Bacteria</taxon>
        <taxon>Bacillati</taxon>
        <taxon>Actinomycetota</taxon>
        <taxon>Actinomycetes</taxon>
        <taxon>Pseudonocardiales</taxon>
        <taxon>Pseudonocardiaceae</taxon>
        <taxon>Amycolatopsis</taxon>
    </lineage>
</organism>
<dbReference type="PROSITE" id="PS50943">
    <property type="entry name" value="HTH_CROC1"/>
    <property type="match status" value="1"/>
</dbReference>
<dbReference type="SUPFAM" id="SSF51182">
    <property type="entry name" value="RmlC-like cupins"/>
    <property type="match status" value="1"/>
</dbReference>
<dbReference type="GO" id="GO:0003700">
    <property type="term" value="F:DNA-binding transcription factor activity"/>
    <property type="evidence" value="ECO:0007669"/>
    <property type="project" value="TreeGrafter"/>
</dbReference>
<dbReference type="Gene3D" id="1.10.260.40">
    <property type="entry name" value="lambda repressor-like DNA-binding domains"/>
    <property type="match status" value="1"/>
</dbReference>
<dbReference type="EMBL" id="CP002000">
    <property type="protein sequence ID" value="ADJ47070.1"/>
    <property type="molecule type" value="Genomic_DNA"/>
</dbReference>
<protein>
    <submittedName>
        <fullName evidence="3">XRE family transcriptional regulator</fullName>
    </submittedName>
</protein>
<name>A0A0H3D7V2_AMYMU</name>
<gene>
    <name evidence="3" type="ordered locus">AMED_5308</name>
</gene>
<dbReference type="CDD" id="cd00093">
    <property type="entry name" value="HTH_XRE"/>
    <property type="match status" value="1"/>
</dbReference>
<dbReference type="GO" id="GO:0003677">
    <property type="term" value="F:DNA binding"/>
    <property type="evidence" value="ECO:0007669"/>
    <property type="project" value="UniProtKB-KW"/>
</dbReference>
<keyword evidence="1" id="KW-0238">DNA-binding</keyword>
<dbReference type="OrthoDB" id="5584941at2"/>
<proteinExistence type="predicted"/>
<dbReference type="KEGG" id="amd:AMED_5308"/>
<dbReference type="GO" id="GO:0005829">
    <property type="term" value="C:cytosol"/>
    <property type="evidence" value="ECO:0007669"/>
    <property type="project" value="TreeGrafter"/>
</dbReference>
<accession>A0A0H3D7V2</accession>
<dbReference type="AlphaFoldDB" id="A0A0H3D7V2"/>
<feature type="domain" description="HTH cro/C1-type" evidence="2">
    <location>
        <begin position="31"/>
        <end position="85"/>
    </location>
</feature>
<evidence type="ECO:0000313" key="3">
    <source>
        <dbReference type="EMBL" id="ADJ47070.1"/>
    </source>
</evidence>
<dbReference type="Proteomes" id="UP000000328">
    <property type="component" value="Chromosome"/>
</dbReference>
<dbReference type="InterPro" id="IPR011051">
    <property type="entry name" value="RmlC_Cupin_sf"/>
</dbReference>
<dbReference type="InterPro" id="IPR014710">
    <property type="entry name" value="RmlC-like_jellyroll"/>
</dbReference>
<sequence length="201" mass="21642">MFVKTNKKTDGANRMSQEATGAPLEIIAASLRRERTRAGLSLTEVARRAGLAKSTLSQLESGTGNPSVETLWALGVALDVPFSRLVEPDRPKVRVVRAGKGPTVFAEHADYACTLLSACPTGARRDIYVVRGEPGTPRRSDPHMTGVVEHIVLCAGRARIGVTDAPEELLPGDYICYPGDVPHIFEALEPGTYGVEISEYI</sequence>
<dbReference type="PANTHER" id="PTHR46797:SF1">
    <property type="entry name" value="METHYLPHOSPHONATE SYNTHASE"/>
    <property type="match status" value="1"/>
</dbReference>
<dbReference type="InterPro" id="IPR001387">
    <property type="entry name" value="Cro/C1-type_HTH"/>
</dbReference>
<evidence type="ECO:0000259" key="2">
    <source>
        <dbReference type="PROSITE" id="PS50943"/>
    </source>
</evidence>
<dbReference type="eggNOG" id="COG1396">
    <property type="taxonomic scope" value="Bacteria"/>
</dbReference>
<dbReference type="InterPro" id="IPR050807">
    <property type="entry name" value="TransReg_Diox_bact_type"/>
</dbReference>
<evidence type="ECO:0000313" key="4">
    <source>
        <dbReference type="Proteomes" id="UP000000328"/>
    </source>
</evidence>
<dbReference type="Pfam" id="PF01381">
    <property type="entry name" value="HTH_3"/>
    <property type="match status" value="1"/>
</dbReference>